<dbReference type="EC" id="4.2.3.1" evidence="4 11"/>
<dbReference type="Pfam" id="PF14821">
    <property type="entry name" value="Thr_synth_N"/>
    <property type="match status" value="1"/>
</dbReference>
<dbReference type="SUPFAM" id="SSF53686">
    <property type="entry name" value="Tryptophan synthase beta subunit-like PLP-dependent enzymes"/>
    <property type="match status" value="1"/>
</dbReference>
<comment type="similarity">
    <text evidence="3">Belongs to the threonine synthase family.</text>
</comment>
<dbReference type="UniPathway" id="UPA00050">
    <property type="reaction ID" value="UER00065"/>
</dbReference>
<evidence type="ECO:0000256" key="1">
    <source>
        <dbReference type="ARBA" id="ARBA00001933"/>
    </source>
</evidence>
<dbReference type="OrthoDB" id="9763107at2"/>
<dbReference type="Gene3D" id="3.90.1380.10">
    <property type="entry name" value="Threonine synthase, N-terminal domain"/>
    <property type="match status" value="1"/>
</dbReference>
<comment type="catalytic activity">
    <reaction evidence="10">
        <text>O-phospho-L-homoserine + H2O = L-threonine + phosphate</text>
        <dbReference type="Rhea" id="RHEA:10840"/>
        <dbReference type="ChEBI" id="CHEBI:15377"/>
        <dbReference type="ChEBI" id="CHEBI:43474"/>
        <dbReference type="ChEBI" id="CHEBI:57590"/>
        <dbReference type="ChEBI" id="CHEBI:57926"/>
        <dbReference type="EC" id="4.2.3.1"/>
    </reaction>
</comment>
<evidence type="ECO:0000256" key="8">
    <source>
        <dbReference type="ARBA" id="ARBA00022898"/>
    </source>
</evidence>
<keyword evidence="8 12" id="KW-0663">Pyridoxal phosphate</keyword>
<dbReference type="GO" id="GO:0030170">
    <property type="term" value="F:pyridoxal phosphate binding"/>
    <property type="evidence" value="ECO:0007669"/>
    <property type="project" value="InterPro"/>
</dbReference>
<evidence type="ECO:0000313" key="15">
    <source>
        <dbReference type="EMBL" id="RZS94703.1"/>
    </source>
</evidence>
<accession>A0A4Q7P431</accession>
<evidence type="ECO:0000256" key="3">
    <source>
        <dbReference type="ARBA" id="ARBA00005517"/>
    </source>
</evidence>
<evidence type="ECO:0000256" key="6">
    <source>
        <dbReference type="ARBA" id="ARBA00022605"/>
    </source>
</evidence>
<evidence type="ECO:0000256" key="10">
    <source>
        <dbReference type="ARBA" id="ARBA00049144"/>
    </source>
</evidence>
<dbReference type="Gene3D" id="3.40.50.1100">
    <property type="match status" value="2"/>
</dbReference>
<feature type="domain" description="Tryptophan synthase beta chain-like PALP" evidence="13">
    <location>
        <begin position="96"/>
        <end position="373"/>
    </location>
</feature>
<dbReference type="AlphaFoldDB" id="A0A4Q7P431"/>
<dbReference type="RefSeq" id="WP_130273920.1">
    <property type="nucleotide sequence ID" value="NZ_SGXG01000001.1"/>
</dbReference>
<comment type="cofactor">
    <cofactor evidence="1 12">
        <name>pyridoxal 5'-phosphate</name>
        <dbReference type="ChEBI" id="CHEBI:597326"/>
    </cofactor>
</comment>
<sequence length="434" mass="49079">MQYYSTNNPKYKVTLKEAVIRGLAPDQGLYMPENIPVLPDSFFQRLPTLTFRELGYEVMEALFGEDLNKEQIRELVDHTLVFDAPLVRVEEDMYSLELFHGPTLAFKDFGARFCSKLMSMLMEGEKRKVKVLVATSGDTGSAVANGFYKVPGVEVIILYPKGKVSELQEKQFTTLGGNIHCLEVEGVFDDCQRMVKEAFLDKELNQKMLLTSANSINIARWIPQCLYYFYAWSRLPEKHKKLAVSVPSGNFGNLGAGILAERMGLPIDVFIASTNVNKVVPDFLHGLDFKAMPSVSTISNSMDVGNPSNFYRLLALYGNDQALFREKVKGFYFDDEDTARAMRAVKEKSGYILDPHGAVGYLGLRNFLRMNPGQYVGIFLETAHPGKFKSVVDEVLGIDLELPERLQQFLKGEKKAEQIPIDYLIFREYLNKSM</sequence>
<evidence type="ECO:0000256" key="5">
    <source>
        <dbReference type="ARBA" id="ARBA00018679"/>
    </source>
</evidence>
<evidence type="ECO:0000313" key="16">
    <source>
        <dbReference type="Proteomes" id="UP000292209"/>
    </source>
</evidence>
<keyword evidence="6" id="KW-0028">Amino-acid biosynthesis</keyword>
<feature type="modified residue" description="N6-(pyridoxal phosphate)lysine" evidence="12">
    <location>
        <position position="107"/>
    </location>
</feature>
<feature type="domain" description="Threonine synthase N-terminal" evidence="14">
    <location>
        <begin position="2"/>
        <end position="79"/>
    </location>
</feature>
<evidence type="ECO:0000256" key="4">
    <source>
        <dbReference type="ARBA" id="ARBA00013028"/>
    </source>
</evidence>
<dbReference type="Proteomes" id="UP000292209">
    <property type="component" value="Unassembled WGS sequence"/>
</dbReference>
<dbReference type="FunFam" id="3.40.50.1100:FF:000022">
    <property type="entry name" value="Threonine synthase"/>
    <property type="match status" value="1"/>
</dbReference>
<name>A0A4Q7P431_9BACT</name>
<dbReference type="InterPro" id="IPR000634">
    <property type="entry name" value="Ser/Thr_deHydtase_PyrdxlP-BS"/>
</dbReference>
<comment type="caution">
    <text evidence="15">The sequence shown here is derived from an EMBL/GenBank/DDBJ whole genome shotgun (WGS) entry which is preliminary data.</text>
</comment>
<evidence type="ECO:0000256" key="11">
    <source>
        <dbReference type="NCBIfam" id="TIGR00260"/>
    </source>
</evidence>
<organism evidence="15 16">
    <name type="scientific">Cecembia calidifontis</name>
    <dbReference type="NCBI Taxonomy" id="1187080"/>
    <lineage>
        <taxon>Bacteria</taxon>
        <taxon>Pseudomonadati</taxon>
        <taxon>Bacteroidota</taxon>
        <taxon>Cytophagia</taxon>
        <taxon>Cytophagales</taxon>
        <taxon>Cyclobacteriaceae</taxon>
        <taxon>Cecembia</taxon>
    </lineage>
</organism>
<evidence type="ECO:0000256" key="9">
    <source>
        <dbReference type="ARBA" id="ARBA00023239"/>
    </source>
</evidence>
<dbReference type="GO" id="GO:0009088">
    <property type="term" value="P:threonine biosynthetic process"/>
    <property type="evidence" value="ECO:0007669"/>
    <property type="project" value="UniProtKB-UniRule"/>
</dbReference>
<dbReference type="NCBIfam" id="TIGR00260">
    <property type="entry name" value="thrC"/>
    <property type="match status" value="1"/>
</dbReference>
<dbReference type="PANTHER" id="PTHR42690:SF1">
    <property type="entry name" value="THREONINE SYNTHASE-LIKE 2"/>
    <property type="match status" value="1"/>
</dbReference>
<evidence type="ECO:0000259" key="13">
    <source>
        <dbReference type="Pfam" id="PF00291"/>
    </source>
</evidence>
<dbReference type="EMBL" id="SGXG01000001">
    <property type="protein sequence ID" value="RZS94703.1"/>
    <property type="molecule type" value="Genomic_DNA"/>
</dbReference>
<evidence type="ECO:0000256" key="2">
    <source>
        <dbReference type="ARBA" id="ARBA00004979"/>
    </source>
</evidence>
<dbReference type="InterPro" id="IPR004450">
    <property type="entry name" value="Thr_synthase-like"/>
</dbReference>
<proteinExistence type="inferred from homology"/>
<protein>
    <recommendedName>
        <fullName evidence="5 11">Threonine synthase</fullName>
        <ecNumber evidence="4 11">4.2.3.1</ecNumber>
    </recommendedName>
</protein>
<comment type="pathway">
    <text evidence="2">Amino-acid biosynthesis; L-threonine biosynthesis; L-threonine from L-aspartate: step 5/5.</text>
</comment>
<keyword evidence="7" id="KW-0791">Threonine biosynthesis</keyword>
<dbReference type="InterPro" id="IPR036052">
    <property type="entry name" value="TrpB-like_PALP_sf"/>
</dbReference>
<gene>
    <name evidence="15" type="ORF">BC751_0210</name>
</gene>
<dbReference type="InterPro" id="IPR051166">
    <property type="entry name" value="Threonine_Synthase"/>
</dbReference>
<evidence type="ECO:0000256" key="7">
    <source>
        <dbReference type="ARBA" id="ARBA00022697"/>
    </source>
</evidence>
<keyword evidence="9" id="KW-0456">Lyase</keyword>
<dbReference type="GO" id="GO:0004795">
    <property type="term" value="F:threonine synthase activity"/>
    <property type="evidence" value="ECO:0007669"/>
    <property type="project" value="UniProtKB-UniRule"/>
</dbReference>
<dbReference type="PROSITE" id="PS00165">
    <property type="entry name" value="DEHYDRATASE_SER_THR"/>
    <property type="match status" value="1"/>
</dbReference>
<keyword evidence="16" id="KW-1185">Reference proteome</keyword>
<dbReference type="Pfam" id="PF00291">
    <property type="entry name" value="PALP"/>
    <property type="match status" value="1"/>
</dbReference>
<evidence type="ECO:0000256" key="12">
    <source>
        <dbReference type="PIRSR" id="PIRSR604450-51"/>
    </source>
</evidence>
<dbReference type="PANTHER" id="PTHR42690">
    <property type="entry name" value="THREONINE SYNTHASE FAMILY MEMBER"/>
    <property type="match status" value="1"/>
</dbReference>
<dbReference type="InterPro" id="IPR037158">
    <property type="entry name" value="Thr_synth_N_sf"/>
</dbReference>
<reference evidence="15 16" key="1">
    <citation type="submission" date="2019-02" db="EMBL/GenBank/DDBJ databases">
        <title>Genomic Encyclopedia of Archaeal and Bacterial Type Strains, Phase II (KMG-II): from individual species to whole genera.</title>
        <authorList>
            <person name="Goeker M."/>
        </authorList>
    </citation>
    <scope>NUCLEOTIDE SEQUENCE [LARGE SCALE GENOMIC DNA]</scope>
    <source>
        <strain evidence="15 16">DSM 21411</strain>
    </source>
</reference>
<dbReference type="InterPro" id="IPR001926">
    <property type="entry name" value="TrpB-like_PALP"/>
</dbReference>
<dbReference type="InterPro" id="IPR029144">
    <property type="entry name" value="Thr_synth_N"/>
</dbReference>
<evidence type="ECO:0000259" key="14">
    <source>
        <dbReference type="Pfam" id="PF14821"/>
    </source>
</evidence>